<dbReference type="EMBL" id="PIPJ01000007">
    <property type="protein sequence ID" value="RUO19604.1"/>
    <property type="molecule type" value="Genomic_DNA"/>
</dbReference>
<evidence type="ECO:0000313" key="1">
    <source>
        <dbReference type="EMBL" id="RUO19604.1"/>
    </source>
</evidence>
<dbReference type="AlphaFoldDB" id="A0A432VT72"/>
<keyword evidence="2" id="KW-1185">Reference proteome</keyword>
<comment type="caution">
    <text evidence="1">The sequence shown here is derived from an EMBL/GenBank/DDBJ whole genome shotgun (WGS) entry which is preliminary data.</text>
</comment>
<proteinExistence type="predicted"/>
<evidence type="ECO:0000313" key="2">
    <source>
        <dbReference type="Proteomes" id="UP000288395"/>
    </source>
</evidence>
<protein>
    <submittedName>
        <fullName evidence="1">Uncharacterized protein</fullName>
    </submittedName>
</protein>
<gene>
    <name evidence="1" type="ORF">CWE08_09230</name>
</gene>
<organism evidence="1 2">
    <name type="scientific">Aliidiomarina iranensis</name>
    <dbReference type="NCBI Taxonomy" id="1434071"/>
    <lineage>
        <taxon>Bacteria</taxon>
        <taxon>Pseudomonadati</taxon>
        <taxon>Pseudomonadota</taxon>
        <taxon>Gammaproteobacteria</taxon>
        <taxon>Alteromonadales</taxon>
        <taxon>Idiomarinaceae</taxon>
        <taxon>Aliidiomarina</taxon>
    </lineage>
</organism>
<dbReference type="Proteomes" id="UP000288395">
    <property type="component" value="Unassembled WGS sequence"/>
</dbReference>
<name>A0A432VT72_9GAMM</name>
<reference evidence="2" key="1">
    <citation type="journal article" date="2018" name="Front. Microbiol.">
        <title>Genome-Based Analysis Reveals the Taxonomy and Diversity of the Family Idiomarinaceae.</title>
        <authorList>
            <person name="Liu Y."/>
            <person name="Lai Q."/>
            <person name="Shao Z."/>
        </authorList>
    </citation>
    <scope>NUCLEOTIDE SEQUENCE [LARGE SCALE GENOMIC DNA]</scope>
    <source>
        <strain evidence="2">GBPy7</strain>
    </source>
</reference>
<accession>A0A432VT72</accession>
<sequence length="157" mass="16578">MGFDVERMWSSQQRAAMRALGVPVYDFCLEDGVVEDGVVVGELCPQSATADAAPPDTSALEAGDTGAIESGVVVVELVHYRLGPWFLSFPSDIPAASFDWLRDLSSFIGGRPVQVSHIPDGAAQASASVVDCGAFAQNGLSPEQKRALWAKLKPALS</sequence>